<accession>A0AA38X202</accession>
<evidence type="ECO:0000313" key="8">
    <source>
        <dbReference type="Proteomes" id="UP001172673"/>
    </source>
</evidence>
<dbReference type="Gene3D" id="3.40.50.150">
    <property type="entry name" value="Vaccinia Virus protein VP39"/>
    <property type="match status" value="1"/>
</dbReference>
<dbReference type="InterPro" id="IPR016461">
    <property type="entry name" value="COMT-like"/>
</dbReference>
<evidence type="ECO:0000256" key="3">
    <source>
        <dbReference type="ARBA" id="ARBA00022691"/>
    </source>
</evidence>
<keyword evidence="1" id="KW-0489">Methyltransferase</keyword>
<dbReference type="GO" id="GO:0008171">
    <property type="term" value="F:O-methyltransferase activity"/>
    <property type="evidence" value="ECO:0007669"/>
    <property type="project" value="InterPro"/>
</dbReference>
<evidence type="ECO:0000256" key="2">
    <source>
        <dbReference type="ARBA" id="ARBA00022679"/>
    </source>
</evidence>
<feature type="domain" description="O-methyltransferase dimerisation" evidence="6">
    <location>
        <begin position="88"/>
        <end position="166"/>
    </location>
</feature>
<feature type="domain" description="O-methyltransferase C-terminal" evidence="5">
    <location>
        <begin position="198"/>
        <end position="408"/>
    </location>
</feature>
<dbReference type="SUPFAM" id="SSF46785">
    <property type="entry name" value="Winged helix' DNA-binding domain"/>
    <property type="match status" value="1"/>
</dbReference>
<dbReference type="PANTHER" id="PTHR43712:SF5">
    <property type="entry name" value="O-METHYLTRANSFERASE ASQN-RELATED"/>
    <property type="match status" value="1"/>
</dbReference>
<sequence>MVDLKTSLLELAQQVLASSKIISDHLEKNSLPPLSLVADAYPFFPGTGPLDVDVFPRLDENIRNARTQLRDAAVALQQLAAGPAEAAWDFMTGHFTSATLQYVYHFHIAEHVPVDKDISYKELADTAGVDQSQCTRILKFMATQNFFQQTRPGYIGHTAMSKLLLVPDFRDTVGYVTEESFSGAPRLSENAEKYPGSQEKNQAPWHLANNTDLPIFEYFEDQPARMGRFMGCMRALASAESYSIKNMIEAFDWQSLGNGVVVDVGGSFGHCSSQIAESAPGLKFIVQDLQKVVNQAEKERANDKNIDRIKFQAHNFFTPQPVKEADVYLLRFICHDYSDKYASQILGHLAAAMGPESRIIIVDSVLPEVGVLSKFEEQRARILDMEMMMTYNSLERDEDGWQSLLKQADPRLELRSVKKIPGNILAVLEVGLRHSN</sequence>
<keyword evidence="2" id="KW-0808">Transferase</keyword>
<dbReference type="PANTHER" id="PTHR43712">
    <property type="entry name" value="PUTATIVE (AFU_ORTHOLOGUE AFUA_4G14580)-RELATED"/>
    <property type="match status" value="1"/>
</dbReference>
<dbReference type="InterPro" id="IPR036390">
    <property type="entry name" value="WH_DNA-bd_sf"/>
</dbReference>
<evidence type="ECO:0000256" key="4">
    <source>
        <dbReference type="ARBA" id="ARBA00038277"/>
    </source>
</evidence>
<dbReference type="SUPFAM" id="SSF53335">
    <property type="entry name" value="S-adenosyl-L-methionine-dependent methyltransferases"/>
    <property type="match status" value="1"/>
</dbReference>
<proteinExistence type="inferred from homology"/>
<dbReference type="GO" id="GO:0032259">
    <property type="term" value="P:methylation"/>
    <property type="evidence" value="ECO:0007669"/>
    <property type="project" value="UniProtKB-KW"/>
</dbReference>
<reference evidence="7" key="1">
    <citation type="submission" date="2022-10" db="EMBL/GenBank/DDBJ databases">
        <title>Culturing micro-colonial fungi from biological soil crusts in the Mojave desert and describing Neophaeococcomyces mojavensis, and introducing the new genera and species Taxawa tesnikishii.</title>
        <authorList>
            <person name="Kurbessoian T."/>
            <person name="Stajich J.E."/>
        </authorList>
    </citation>
    <scope>NUCLEOTIDE SEQUENCE</scope>
    <source>
        <strain evidence="7">TK_41</strain>
    </source>
</reference>
<organism evidence="7 8">
    <name type="scientific">Cladophialophora chaetospira</name>
    <dbReference type="NCBI Taxonomy" id="386627"/>
    <lineage>
        <taxon>Eukaryota</taxon>
        <taxon>Fungi</taxon>
        <taxon>Dikarya</taxon>
        <taxon>Ascomycota</taxon>
        <taxon>Pezizomycotina</taxon>
        <taxon>Eurotiomycetes</taxon>
        <taxon>Chaetothyriomycetidae</taxon>
        <taxon>Chaetothyriales</taxon>
        <taxon>Herpotrichiellaceae</taxon>
        <taxon>Cladophialophora</taxon>
    </lineage>
</organism>
<dbReference type="InterPro" id="IPR012967">
    <property type="entry name" value="COMT_dimerisation"/>
</dbReference>
<evidence type="ECO:0008006" key="9">
    <source>
        <dbReference type="Google" id="ProtNLM"/>
    </source>
</evidence>
<dbReference type="Pfam" id="PF08100">
    <property type="entry name" value="Dimerisation"/>
    <property type="match status" value="1"/>
</dbReference>
<dbReference type="Proteomes" id="UP001172673">
    <property type="component" value="Unassembled WGS sequence"/>
</dbReference>
<dbReference type="Pfam" id="PF00891">
    <property type="entry name" value="Methyltransf_2"/>
    <property type="match status" value="1"/>
</dbReference>
<dbReference type="Gene3D" id="1.10.10.10">
    <property type="entry name" value="Winged helix-like DNA-binding domain superfamily/Winged helix DNA-binding domain"/>
    <property type="match status" value="1"/>
</dbReference>
<protein>
    <recommendedName>
        <fullName evidence="9">O-methyltransferase domain-containing protein</fullName>
    </recommendedName>
</protein>
<comment type="caution">
    <text evidence="7">The sequence shown here is derived from an EMBL/GenBank/DDBJ whole genome shotgun (WGS) entry which is preliminary data.</text>
</comment>
<keyword evidence="8" id="KW-1185">Reference proteome</keyword>
<evidence type="ECO:0000313" key="7">
    <source>
        <dbReference type="EMBL" id="KAJ9605325.1"/>
    </source>
</evidence>
<dbReference type="EMBL" id="JAPDRK010000016">
    <property type="protein sequence ID" value="KAJ9605325.1"/>
    <property type="molecule type" value="Genomic_DNA"/>
</dbReference>
<dbReference type="AlphaFoldDB" id="A0AA38X202"/>
<dbReference type="PROSITE" id="PS51683">
    <property type="entry name" value="SAM_OMT_II"/>
    <property type="match status" value="1"/>
</dbReference>
<dbReference type="InterPro" id="IPR029063">
    <property type="entry name" value="SAM-dependent_MTases_sf"/>
</dbReference>
<evidence type="ECO:0000259" key="6">
    <source>
        <dbReference type="Pfam" id="PF08100"/>
    </source>
</evidence>
<gene>
    <name evidence="7" type="ORF">H2200_009982</name>
</gene>
<comment type="similarity">
    <text evidence="4">Belongs to the class I-like SAM-binding methyltransferase superfamily. Cation-independent O-methyltransferase family.</text>
</comment>
<evidence type="ECO:0000256" key="1">
    <source>
        <dbReference type="ARBA" id="ARBA00022603"/>
    </source>
</evidence>
<evidence type="ECO:0000259" key="5">
    <source>
        <dbReference type="Pfam" id="PF00891"/>
    </source>
</evidence>
<name>A0AA38X202_9EURO</name>
<dbReference type="InterPro" id="IPR036388">
    <property type="entry name" value="WH-like_DNA-bd_sf"/>
</dbReference>
<keyword evidence="3" id="KW-0949">S-adenosyl-L-methionine</keyword>
<dbReference type="InterPro" id="IPR001077">
    <property type="entry name" value="COMT_C"/>
</dbReference>